<keyword evidence="2" id="KW-1185">Reference proteome</keyword>
<organism evidence="1 2">
    <name type="scientific">Neoroseomonas terrae</name>
    <dbReference type="NCBI Taxonomy" id="424799"/>
    <lineage>
        <taxon>Bacteria</taxon>
        <taxon>Pseudomonadati</taxon>
        <taxon>Pseudomonadota</taxon>
        <taxon>Alphaproteobacteria</taxon>
        <taxon>Acetobacterales</taxon>
        <taxon>Acetobacteraceae</taxon>
        <taxon>Neoroseomonas</taxon>
    </lineage>
</organism>
<evidence type="ECO:0000313" key="2">
    <source>
        <dbReference type="Proteomes" id="UP000698752"/>
    </source>
</evidence>
<dbReference type="EMBL" id="JAAEDI010000019">
    <property type="protein sequence ID" value="MBR0651598.1"/>
    <property type="molecule type" value="Genomic_DNA"/>
</dbReference>
<dbReference type="RefSeq" id="WP_211870260.1">
    <property type="nucleotide sequence ID" value="NZ_JAAEDI010000019.1"/>
</dbReference>
<evidence type="ECO:0000313" key="1">
    <source>
        <dbReference type="EMBL" id="MBR0651598.1"/>
    </source>
</evidence>
<proteinExistence type="predicted"/>
<accession>A0ABS5EKN7</accession>
<name>A0ABS5EKN7_9PROT</name>
<gene>
    <name evidence="1" type="ORF">GXW78_18150</name>
</gene>
<protein>
    <submittedName>
        <fullName evidence="1">Uncharacterized protein</fullName>
    </submittedName>
</protein>
<dbReference type="Proteomes" id="UP000698752">
    <property type="component" value="Unassembled WGS sequence"/>
</dbReference>
<reference evidence="2" key="1">
    <citation type="journal article" date="2021" name="Syst. Appl. Microbiol.">
        <title>Roseomonas hellenica sp. nov., isolated from roots of wild-growing Alkanna tinctoria.</title>
        <authorList>
            <person name="Rat A."/>
            <person name="Naranjo H.D."/>
            <person name="Lebbe L."/>
            <person name="Cnockaert M."/>
            <person name="Krigas N."/>
            <person name="Grigoriadou K."/>
            <person name="Maloupa E."/>
            <person name="Willems A."/>
        </authorList>
    </citation>
    <scope>NUCLEOTIDE SEQUENCE [LARGE SCALE GENOMIC DNA]</scope>
    <source>
        <strain evidence="2">LMG 31159</strain>
    </source>
</reference>
<sequence length="121" mass="12915">MANLDDRDAAIIGAVRDFFGGEITALGRKLESSLAVHVRDISANIARVERDLSAGLARVEAENGLAVREAKTAIGEVQGFARIVEEDRAARIARTAAAFGEEVRALSHWLDLCIAQEGEAA</sequence>
<comment type="caution">
    <text evidence="1">The sequence shown here is derived from an EMBL/GenBank/DDBJ whole genome shotgun (WGS) entry which is preliminary data.</text>
</comment>